<sequence length="134" mass="15356">MSATYSVVYQYIDALWQNWRHHMLHDDERVPVTPGIPWESHQDYLPWFRRISHLKVARDHGDGHNTESAEGRTTAALVLLDNCLSGTHISPFEMKNTLCEVQTILRGEDATHPSTPGPSLGIIFTRHSRHNQFT</sequence>
<proteinExistence type="predicted"/>
<dbReference type="Proteomes" id="UP001062846">
    <property type="component" value="Chromosome 9"/>
</dbReference>
<accession>A0ACC0MBV8</accession>
<dbReference type="EMBL" id="CM046396">
    <property type="protein sequence ID" value="KAI8538450.1"/>
    <property type="molecule type" value="Genomic_DNA"/>
</dbReference>
<evidence type="ECO:0000313" key="1">
    <source>
        <dbReference type="EMBL" id="KAI8538450.1"/>
    </source>
</evidence>
<evidence type="ECO:0000313" key="2">
    <source>
        <dbReference type="Proteomes" id="UP001062846"/>
    </source>
</evidence>
<gene>
    <name evidence="1" type="ORF">RHMOL_Rhmol09G0104700</name>
</gene>
<comment type="caution">
    <text evidence="1">The sequence shown here is derived from an EMBL/GenBank/DDBJ whole genome shotgun (WGS) entry which is preliminary data.</text>
</comment>
<name>A0ACC0MBV8_RHOML</name>
<organism evidence="1 2">
    <name type="scientific">Rhododendron molle</name>
    <name type="common">Chinese azalea</name>
    <name type="synonym">Azalea mollis</name>
    <dbReference type="NCBI Taxonomy" id="49168"/>
    <lineage>
        <taxon>Eukaryota</taxon>
        <taxon>Viridiplantae</taxon>
        <taxon>Streptophyta</taxon>
        <taxon>Embryophyta</taxon>
        <taxon>Tracheophyta</taxon>
        <taxon>Spermatophyta</taxon>
        <taxon>Magnoliopsida</taxon>
        <taxon>eudicotyledons</taxon>
        <taxon>Gunneridae</taxon>
        <taxon>Pentapetalae</taxon>
        <taxon>asterids</taxon>
        <taxon>Ericales</taxon>
        <taxon>Ericaceae</taxon>
        <taxon>Ericoideae</taxon>
        <taxon>Rhodoreae</taxon>
        <taxon>Rhododendron</taxon>
    </lineage>
</organism>
<protein>
    <submittedName>
        <fullName evidence="1">Uncharacterized protein</fullName>
    </submittedName>
</protein>
<reference evidence="1" key="1">
    <citation type="submission" date="2022-02" db="EMBL/GenBank/DDBJ databases">
        <title>Plant Genome Project.</title>
        <authorList>
            <person name="Zhang R.-G."/>
        </authorList>
    </citation>
    <scope>NUCLEOTIDE SEQUENCE</scope>
    <source>
        <strain evidence="1">AT1</strain>
    </source>
</reference>
<keyword evidence="2" id="KW-1185">Reference proteome</keyword>